<feature type="compositionally biased region" description="Low complexity" evidence="9">
    <location>
        <begin position="35"/>
        <end position="45"/>
    </location>
</feature>
<evidence type="ECO:0000256" key="9">
    <source>
        <dbReference type="SAM" id="MobiDB-lite"/>
    </source>
</evidence>
<keyword evidence="8" id="KW-0449">Lipoprotein</keyword>
<accession>A0AA39Y9L2</accession>
<feature type="chain" id="PRO_5041211997" description="CFEM domain-containing protein" evidence="10">
    <location>
        <begin position="22"/>
        <end position="202"/>
    </location>
</feature>
<dbReference type="InterPro" id="IPR008427">
    <property type="entry name" value="Extracellular_membr_CFEM_dom"/>
</dbReference>
<keyword evidence="5" id="KW-0472">Membrane</keyword>
<evidence type="ECO:0000259" key="11">
    <source>
        <dbReference type="Pfam" id="PF05730"/>
    </source>
</evidence>
<evidence type="ECO:0000256" key="3">
    <source>
        <dbReference type="ARBA" id="ARBA00010031"/>
    </source>
</evidence>
<gene>
    <name evidence="12" type="ORF">B0T16DRAFT_456053</name>
</gene>
<evidence type="ECO:0000256" key="8">
    <source>
        <dbReference type="ARBA" id="ARBA00023288"/>
    </source>
</evidence>
<sequence length="202" mass="20056">MHSLQLQTFLSALALAGLTTAQFPTSTSLPQPSVTRATAPNPPQATATGLPHLVAQLPTCAIPCFETAAKAINCGPTEFSCLCRSNSAQSLALNVGTCIGGPALFGGNNGTRNSDDDDSVDGCELDDLDDLAKLAGDICAAVAATPAQSDLAAATSIVSEAIAKASATGTASGAGRPNNAANVGYASTGMLAIVAAYAVFVL</sequence>
<evidence type="ECO:0000313" key="12">
    <source>
        <dbReference type="EMBL" id="KAK0648586.1"/>
    </source>
</evidence>
<evidence type="ECO:0000256" key="2">
    <source>
        <dbReference type="ARBA" id="ARBA00004613"/>
    </source>
</evidence>
<dbReference type="GO" id="GO:0098552">
    <property type="term" value="C:side of membrane"/>
    <property type="evidence" value="ECO:0007669"/>
    <property type="project" value="UniProtKB-KW"/>
</dbReference>
<evidence type="ECO:0000256" key="6">
    <source>
        <dbReference type="ARBA" id="ARBA00022729"/>
    </source>
</evidence>
<organism evidence="12 13">
    <name type="scientific">Cercophora newfieldiana</name>
    <dbReference type="NCBI Taxonomy" id="92897"/>
    <lineage>
        <taxon>Eukaryota</taxon>
        <taxon>Fungi</taxon>
        <taxon>Dikarya</taxon>
        <taxon>Ascomycota</taxon>
        <taxon>Pezizomycotina</taxon>
        <taxon>Sordariomycetes</taxon>
        <taxon>Sordariomycetidae</taxon>
        <taxon>Sordariales</taxon>
        <taxon>Lasiosphaeriaceae</taxon>
        <taxon>Cercophora</taxon>
    </lineage>
</organism>
<comment type="similarity">
    <text evidence="3">Belongs to the RBT5 family.</text>
</comment>
<evidence type="ECO:0000256" key="5">
    <source>
        <dbReference type="ARBA" id="ARBA00022622"/>
    </source>
</evidence>
<evidence type="ECO:0000256" key="1">
    <source>
        <dbReference type="ARBA" id="ARBA00004589"/>
    </source>
</evidence>
<proteinExistence type="inferred from homology"/>
<evidence type="ECO:0000256" key="7">
    <source>
        <dbReference type="ARBA" id="ARBA00023157"/>
    </source>
</evidence>
<keyword evidence="7" id="KW-1015">Disulfide bond</keyword>
<name>A0AA39Y9L2_9PEZI</name>
<reference evidence="12" key="1">
    <citation type="submission" date="2023-06" db="EMBL/GenBank/DDBJ databases">
        <title>Genome-scale phylogeny and comparative genomics of the fungal order Sordariales.</title>
        <authorList>
            <consortium name="Lawrence Berkeley National Laboratory"/>
            <person name="Hensen N."/>
            <person name="Bonometti L."/>
            <person name="Westerberg I."/>
            <person name="Brannstrom I.O."/>
            <person name="Guillou S."/>
            <person name="Cros-Aarteil S."/>
            <person name="Calhoun S."/>
            <person name="Haridas S."/>
            <person name="Kuo A."/>
            <person name="Mondo S."/>
            <person name="Pangilinan J."/>
            <person name="Riley R."/>
            <person name="Labutti K."/>
            <person name="Andreopoulos B."/>
            <person name="Lipzen A."/>
            <person name="Chen C."/>
            <person name="Yanf M."/>
            <person name="Daum C."/>
            <person name="Ng V."/>
            <person name="Clum A."/>
            <person name="Steindorff A."/>
            <person name="Ohm R."/>
            <person name="Martin F."/>
            <person name="Silar P."/>
            <person name="Natvig D."/>
            <person name="Lalanne C."/>
            <person name="Gautier V."/>
            <person name="Ament-Velasquez S.L."/>
            <person name="Kruys A."/>
            <person name="Hutchinson M.I."/>
            <person name="Powell A.J."/>
            <person name="Barry K."/>
            <person name="Miller A.N."/>
            <person name="Grigoriev I.V."/>
            <person name="Debuchy R."/>
            <person name="Gladieux P."/>
            <person name="Thoren M.H."/>
            <person name="Johannesson H."/>
        </authorList>
    </citation>
    <scope>NUCLEOTIDE SEQUENCE</scope>
    <source>
        <strain evidence="12">SMH2532-1</strain>
    </source>
</reference>
<evidence type="ECO:0000256" key="10">
    <source>
        <dbReference type="SAM" id="SignalP"/>
    </source>
</evidence>
<comment type="subcellular location">
    <subcellularLocation>
        <location evidence="1">Membrane</location>
        <topology evidence="1">Lipid-anchor</topology>
        <topology evidence="1">GPI-anchor</topology>
    </subcellularLocation>
    <subcellularLocation>
        <location evidence="2">Secreted</location>
    </subcellularLocation>
</comment>
<feature type="signal peptide" evidence="10">
    <location>
        <begin position="1"/>
        <end position="21"/>
    </location>
</feature>
<dbReference type="GO" id="GO:0005576">
    <property type="term" value="C:extracellular region"/>
    <property type="evidence" value="ECO:0007669"/>
    <property type="project" value="UniProtKB-SubCell"/>
</dbReference>
<dbReference type="Proteomes" id="UP001174936">
    <property type="component" value="Unassembled WGS sequence"/>
</dbReference>
<feature type="domain" description="CFEM" evidence="11">
    <location>
        <begin position="54"/>
        <end position="99"/>
    </location>
</feature>
<dbReference type="Pfam" id="PF05730">
    <property type="entry name" value="CFEM"/>
    <property type="match status" value="1"/>
</dbReference>
<protein>
    <recommendedName>
        <fullName evidence="11">CFEM domain-containing protein</fullName>
    </recommendedName>
</protein>
<feature type="region of interest" description="Disordered" evidence="9">
    <location>
        <begin position="25"/>
        <end position="45"/>
    </location>
</feature>
<keyword evidence="5" id="KW-0336">GPI-anchor</keyword>
<evidence type="ECO:0000313" key="13">
    <source>
        <dbReference type="Proteomes" id="UP001174936"/>
    </source>
</evidence>
<keyword evidence="6 10" id="KW-0732">Signal</keyword>
<dbReference type="EMBL" id="JAULSV010000003">
    <property type="protein sequence ID" value="KAK0648586.1"/>
    <property type="molecule type" value="Genomic_DNA"/>
</dbReference>
<evidence type="ECO:0000256" key="4">
    <source>
        <dbReference type="ARBA" id="ARBA00022525"/>
    </source>
</evidence>
<keyword evidence="5" id="KW-0325">Glycoprotein</keyword>
<keyword evidence="13" id="KW-1185">Reference proteome</keyword>
<comment type="caution">
    <text evidence="12">The sequence shown here is derived from an EMBL/GenBank/DDBJ whole genome shotgun (WGS) entry which is preliminary data.</text>
</comment>
<keyword evidence="4" id="KW-0964">Secreted</keyword>
<feature type="compositionally biased region" description="Polar residues" evidence="9">
    <location>
        <begin position="25"/>
        <end position="34"/>
    </location>
</feature>
<dbReference type="AlphaFoldDB" id="A0AA39Y9L2"/>